<keyword evidence="2" id="KW-1185">Reference proteome</keyword>
<evidence type="ECO:0000313" key="1">
    <source>
        <dbReference type="EMBL" id="UYM26596.1"/>
    </source>
</evidence>
<proteinExistence type="predicted"/>
<dbReference type="EMBL" id="OP580516">
    <property type="protein sequence ID" value="UYM26596.1"/>
    <property type="molecule type" value="Genomic_DNA"/>
</dbReference>
<dbReference type="Proteomes" id="UP001156221">
    <property type="component" value="Segment"/>
</dbReference>
<reference evidence="1" key="1">
    <citation type="submission" date="2022-10" db="EMBL/GenBank/DDBJ databases">
        <authorList>
            <person name="Shreffler J."/>
            <person name="Spring A.M."/>
            <person name="Klyczek K."/>
            <person name="Garlena R.A."/>
            <person name="Russell D.A."/>
            <person name="Pope W.H."/>
            <person name="Jacobs-Sera D."/>
            <person name="Hatfull G.F."/>
        </authorList>
    </citation>
    <scope>NUCLEOTIDE SEQUENCE</scope>
</reference>
<evidence type="ECO:0000313" key="2">
    <source>
        <dbReference type="Proteomes" id="UP001156221"/>
    </source>
</evidence>
<organism evidence="1 2">
    <name type="scientific">Arthrobacter phage Bauer</name>
    <dbReference type="NCBI Taxonomy" id="2985648"/>
    <lineage>
        <taxon>Viruses</taxon>
        <taxon>Duplodnaviria</taxon>
        <taxon>Heunggongvirae</taxon>
        <taxon>Uroviricota</taxon>
        <taxon>Caudoviricetes</taxon>
        <taxon>Bauervirus</taxon>
        <taxon>Bauervirus bauer</taxon>
    </lineage>
</organism>
<sequence length="67" mass="7717">MNDRIVVRAARSWVGTKTTPVEGRARPKQIRGNIDITPDELALALDMAREDRVEQDIRDYAHRKRTS</sequence>
<accession>A0A9E7V2K4</accession>
<dbReference type="RefSeq" id="YP_010761340.1">
    <property type="nucleotide sequence ID" value="NC_073594.1"/>
</dbReference>
<protein>
    <submittedName>
        <fullName evidence="1">Uncharacterized protein</fullName>
    </submittedName>
</protein>
<name>A0A9E7V2K4_9CAUD</name>
<dbReference type="KEGG" id="vg:80034711"/>
<gene>
    <name evidence="1" type="primary">47</name>
    <name evidence="1" type="ORF">SEA_BAUER_47</name>
</gene>
<dbReference type="GeneID" id="80034711"/>